<evidence type="ECO:0000256" key="1">
    <source>
        <dbReference type="SAM" id="MobiDB-lite"/>
    </source>
</evidence>
<comment type="caution">
    <text evidence="2">The sequence shown here is derived from an EMBL/GenBank/DDBJ whole genome shotgun (WGS) entry which is preliminary data.</text>
</comment>
<protein>
    <submittedName>
        <fullName evidence="2">Uncharacterized protein</fullName>
    </submittedName>
</protein>
<feature type="region of interest" description="Disordered" evidence="1">
    <location>
        <begin position="81"/>
        <end position="114"/>
    </location>
</feature>
<evidence type="ECO:0000313" key="3">
    <source>
        <dbReference type="Proteomes" id="UP001232148"/>
    </source>
</evidence>
<feature type="compositionally biased region" description="Basic and acidic residues" evidence="1">
    <location>
        <begin position="81"/>
        <end position="96"/>
    </location>
</feature>
<accession>A0AAD9LXS7</accession>
<dbReference type="EMBL" id="MU842946">
    <property type="protein sequence ID" value="KAK2025064.1"/>
    <property type="molecule type" value="Genomic_DNA"/>
</dbReference>
<keyword evidence="3" id="KW-1185">Reference proteome</keyword>
<gene>
    <name evidence="2" type="ORF">LX32DRAFT_643060</name>
</gene>
<dbReference type="Proteomes" id="UP001232148">
    <property type="component" value="Unassembled WGS sequence"/>
</dbReference>
<dbReference type="AlphaFoldDB" id="A0AAD9LXS7"/>
<reference evidence="2" key="1">
    <citation type="submission" date="2021-06" db="EMBL/GenBank/DDBJ databases">
        <title>Comparative genomics, transcriptomics and evolutionary studies reveal genomic signatures of adaptation to plant cell wall in hemibiotrophic fungi.</title>
        <authorList>
            <consortium name="DOE Joint Genome Institute"/>
            <person name="Baroncelli R."/>
            <person name="Diaz J.F."/>
            <person name="Benocci T."/>
            <person name="Peng M."/>
            <person name="Battaglia E."/>
            <person name="Haridas S."/>
            <person name="Andreopoulos W."/>
            <person name="Labutti K."/>
            <person name="Pangilinan J."/>
            <person name="Floch G.L."/>
            <person name="Makela M.R."/>
            <person name="Henrissat B."/>
            <person name="Grigoriev I.V."/>
            <person name="Crouch J.A."/>
            <person name="De Vries R.P."/>
            <person name="Sukno S.A."/>
            <person name="Thon M.R."/>
        </authorList>
    </citation>
    <scope>NUCLEOTIDE SEQUENCE</scope>
    <source>
        <strain evidence="2">MAFF235873</strain>
    </source>
</reference>
<evidence type="ECO:0000313" key="2">
    <source>
        <dbReference type="EMBL" id="KAK2025064.1"/>
    </source>
</evidence>
<proteinExistence type="predicted"/>
<organism evidence="2 3">
    <name type="scientific">Colletotrichum zoysiae</name>
    <dbReference type="NCBI Taxonomy" id="1216348"/>
    <lineage>
        <taxon>Eukaryota</taxon>
        <taxon>Fungi</taxon>
        <taxon>Dikarya</taxon>
        <taxon>Ascomycota</taxon>
        <taxon>Pezizomycotina</taxon>
        <taxon>Sordariomycetes</taxon>
        <taxon>Hypocreomycetidae</taxon>
        <taxon>Glomerellales</taxon>
        <taxon>Glomerellaceae</taxon>
        <taxon>Colletotrichum</taxon>
        <taxon>Colletotrichum graminicola species complex</taxon>
    </lineage>
</organism>
<sequence length="114" mass="12528">MLPILALLLHASALTQVLIFIFPGLRGVGSRKRTSASSPVSPCPAPFVKRLAAEYEVSIHARGKRLPTVAPVYVRSTQSVMRRDGVRSTRPGKDSRLQTPDFEWPVSRSQNDSS</sequence>
<name>A0AAD9LXS7_9PEZI</name>